<name>A0A9X0R0L3_9PROT</name>
<dbReference type="InterPro" id="IPR006311">
    <property type="entry name" value="TAT_signal"/>
</dbReference>
<gene>
    <name evidence="3" type="ORF">H7965_18400</name>
</gene>
<dbReference type="InterPro" id="IPR042100">
    <property type="entry name" value="Bug_dom1"/>
</dbReference>
<dbReference type="InterPro" id="IPR005064">
    <property type="entry name" value="BUG"/>
</dbReference>
<keyword evidence="4" id="KW-1185">Reference proteome</keyword>
<dbReference type="Proteomes" id="UP000600101">
    <property type="component" value="Unassembled WGS sequence"/>
</dbReference>
<dbReference type="SUPFAM" id="SSF53850">
    <property type="entry name" value="Periplasmic binding protein-like II"/>
    <property type="match status" value="1"/>
</dbReference>
<feature type="signal peptide" evidence="2">
    <location>
        <begin position="1"/>
        <end position="25"/>
    </location>
</feature>
<feature type="chain" id="PRO_5040999048" evidence="2">
    <location>
        <begin position="26"/>
        <end position="327"/>
    </location>
</feature>
<dbReference type="PIRSF" id="PIRSF017082">
    <property type="entry name" value="YflP"/>
    <property type="match status" value="1"/>
</dbReference>
<dbReference type="PROSITE" id="PS51318">
    <property type="entry name" value="TAT"/>
    <property type="match status" value="1"/>
</dbReference>
<comment type="caution">
    <text evidence="3">The sequence shown here is derived from an EMBL/GenBank/DDBJ whole genome shotgun (WGS) entry which is preliminary data.</text>
</comment>
<dbReference type="RefSeq" id="WP_186772049.1">
    <property type="nucleotide sequence ID" value="NZ_JACOMF010000026.1"/>
</dbReference>
<proteinExistence type="inferred from homology"/>
<dbReference type="AlphaFoldDB" id="A0A9X0R0L3"/>
<dbReference type="PANTHER" id="PTHR42928">
    <property type="entry name" value="TRICARBOXYLATE-BINDING PROTEIN"/>
    <property type="match status" value="1"/>
</dbReference>
<organism evidence="3 4">
    <name type="scientific">Siccirubricoccus deserti</name>
    <dbReference type="NCBI Taxonomy" id="2013562"/>
    <lineage>
        <taxon>Bacteria</taxon>
        <taxon>Pseudomonadati</taxon>
        <taxon>Pseudomonadota</taxon>
        <taxon>Alphaproteobacteria</taxon>
        <taxon>Acetobacterales</taxon>
        <taxon>Roseomonadaceae</taxon>
        <taxon>Siccirubricoccus</taxon>
    </lineage>
</organism>
<dbReference type="Gene3D" id="3.40.190.10">
    <property type="entry name" value="Periplasmic binding protein-like II"/>
    <property type="match status" value="1"/>
</dbReference>
<evidence type="ECO:0000313" key="3">
    <source>
        <dbReference type="EMBL" id="MBC4017284.1"/>
    </source>
</evidence>
<comment type="similarity">
    <text evidence="1">Belongs to the UPF0065 (bug) family.</text>
</comment>
<accession>A0A9X0R0L3</accession>
<reference evidence="3" key="1">
    <citation type="submission" date="2020-08" db="EMBL/GenBank/DDBJ databases">
        <authorList>
            <person name="Hu Y."/>
            <person name="Nguyen S.V."/>
            <person name="Li F."/>
            <person name="Fanning S."/>
        </authorList>
    </citation>
    <scope>NUCLEOTIDE SEQUENCE</scope>
    <source>
        <strain evidence="3">SYSU D8009</strain>
    </source>
</reference>
<dbReference type="PANTHER" id="PTHR42928:SF5">
    <property type="entry name" value="BLR1237 PROTEIN"/>
    <property type="match status" value="1"/>
</dbReference>
<evidence type="ECO:0000256" key="1">
    <source>
        <dbReference type="ARBA" id="ARBA00006987"/>
    </source>
</evidence>
<evidence type="ECO:0000256" key="2">
    <source>
        <dbReference type="SAM" id="SignalP"/>
    </source>
</evidence>
<evidence type="ECO:0000313" key="4">
    <source>
        <dbReference type="Proteomes" id="UP000600101"/>
    </source>
</evidence>
<sequence>MPRRRRLLAGAAGLASAGLAAPAIAQPRWPDRPVRVVVGFPPGGSLDILSRVLAEQLSARSGQPVVVENRPGAGGNIGADVVAKAAPDGTTIGTIGFTVPLVAPHLYARLPFDPVKDFAYVSEVWEFPNVAAVPAQHVPARTVAEFAAWVKQRPQGISYGSPGVGTSPHLSAALLLDRLGLAGVHVPFRGAAQTIPAMLSGDVQLAVDNLASYISVIQEGRMRALAVTSAERWPTLPEVPTMAEAGIPDLTLASWTCWAFPAGTPQPIITRLAEEIATINGSAAMRERAIGMGARMLASNPAAVQARLDREREKWREMVRLSGARME</sequence>
<dbReference type="Pfam" id="PF03401">
    <property type="entry name" value="TctC"/>
    <property type="match status" value="1"/>
</dbReference>
<dbReference type="CDD" id="cd07012">
    <property type="entry name" value="PBP2_Bug_TTT"/>
    <property type="match status" value="1"/>
</dbReference>
<protein>
    <submittedName>
        <fullName evidence="3">Tripartite tricarboxylate transporter substrate binding protein</fullName>
    </submittedName>
</protein>
<dbReference type="EMBL" id="JACOMF010000026">
    <property type="protein sequence ID" value="MBC4017284.1"/>
    <property type="molecule type" value="Genomic_DNA"/>
</dbReference>
<keyword evidence="2" id="KW-0732">Signal</keyword>
<dbReference type="Gene3D" id="3.40.190.150">
    <property type="entry name" value="Bordetella uptake gene, domain 1"/>
    <property type="match status" value="1"/>
</dbReference>